<dbReference type="SMART" id="SM00327">
    <property type="entry name" value="VWA"/>
    <property type="match status" value="1"/>
</dbReference>
<dbReference type="PROSITE" id="PS50234">
    <property type="entry name" value="VWFA"/>
    <property type="match status" value="1"/>
</dbReference>
<keyword evidence="3" id="KW-1185">Reference proteome</keyword>
<proteinExistence type="predicted"/>
<dbReference type="AlphaFoldDB" id="A0A6V8M4E9"/>
<dbReference type="RefSeq" id="WP_173086187.1">
    <property type="nucleotide sequence ID" value="NZ_BLTE01000016.1"/>
</dbReference>
<reference evidence="2 3" key="2">
    <citation type="submission" date="2020-05" db="EMBL/GenBank/DDBJ databases">
        <title>Draft genome sequence of Desulfovibrio sp. strainFSS-1.</title>
        <authorList>
            <person name="Shimoshige H."/>
            <person name="Kobayashi H."/>
            <person name="Maekawa T."/>
        </authorList>
    </citation>
    <scope>NUCLEOTIDE SEQUENCE [LARGE SCALE GENOMIC DNA]</scope>
    <source>
        <strain evidence="2 3">SIID29052-01</strain>
    </source>
</reference>
<sequence length="214" mass="23195">MSDEPGRRLPVYLVVDTSGSMSGEKIESVRQGIKALLADLRGDPQAIETAYLSVITFDSSARQNTPLSELMLFKEPALDADGTTAMGEALRLLKDCIEREVKKSSSTQKGDWKPLIFLLTDGQPTDSWESAAEELKKSRPANIVACAIGSDADVGPLKRITEIVVRMEEVQPETFKAFFKWVSSSIKATSASVNTQGNAAVNIPQPPSTIQIVP</sequence>
<gene>
    <name evidence="2" type="ORF">NNJEOMEG_03154</name>
</gene>
<protein>
    <recommendedName>
        <fullName evidence="1">VWFA domain-containing protein</fullName>
    </recommendedName>
</protein>
<comment type="caution">
    <text evidence="2">The sequence shown here is derived from an EMBL/GenBank/DDBJ whole genome shotgun (WGS) entry which is preliminary data.</text>
</comment>
<dbReference type="EMBL" id="BLTE01000016">
    <property type="protein sequence ID" value="GFK95295.1"/>
    <property type="molecule type" value="Genomic_DNA"/>
</dbReference>
<dbReference type="Pfam" id="PF00092">
    <property type="entry name" value="VWA"/>
    <property type="match status" value="1"/>
</dbReference>
<dbReference type="InterPro" id="IPR011392">
    <property type="entry name" value="Tellurite-R_TerY"/>
</dbReference>
<dbReference type="PIRSF" id="PIRSF020634">
    <property type="entry name" value="TerY_vWA"/>
    <property type="match status" value="1"/>
</dbReference>
<dbReference type="InterPro" id="IPR002035">
    <property type="entry name" value="VWF_A"/>
</dbReference>
<feature type="domain" description="VWFA" evidence="1">
    <location>
        <begin position="10"/>
        <end position="161"/>
    </location>
</feature>
<evidence type="ECO:0000313" key="2">
    <source>
        <dbReference type="EMBL" id="GFK95295.1"/>
    </source>
</evidence>
<dbReference type="Proteomes" id="UP000494245">
    <property type="component" value="Unassembled WGS sequence"/>
</dbReference>
<dbReference type="Gene3D" id="3.40.50.410">
    <property type="entry name" value="von Willebrand factor, type A domain"/>
    <property type="match status" value="1"/>
</dbReference>
<evidence type="ECO:0000259" key="1">
    <source>
        <dbReference type="PROSITE" id="PS50234"/>
    </source>
</evidence>
<name>A0A6V8M4E9_9BACT</name>
<dbReference type="InterPro" id="IPR036465">
    <property type="entry name" value="vWFA_dom_sf"/>
</dbReference>
<accession>A0A6V8M4E9</accession>
<evidence type="ECO:0000313" key="3">
    <source>
        <dbReference type="Proteomes" id="UP000494245"/>
    </source>
</evidence>
<organism evidence="2 3">
    <name type="scientific">Fundidesulfovibrio magnetotacticus</name>
    <dbReference type="NCBI Taxonomy" id="2730080"/>
    <lineage>
        <taxon>Bacteria</taxon>
        <taxon>Pseudomonadati</taxon>
        <taxon>Thermodesulfobacteriota</taxon>
        <taxon>Desulfovibrionia</taxon>
        <taxon>Desulfovibrionales</taxon>
        <taxon>Desulfovibrionaceae</taxon>
        <taxon>Fundidesulfovibrio</taxon>
    </lineage>
</organism>
<dbReference type="SUPFAM" id="SSF53300">
    <property type="entry name" value="vWA-like"/>
    <property type="match status" value="1"/>
</dbReference>
<reference evidence="2 3" key="1">
    <citation type="submission" date="2020-04" db="EMBL/GenBank/DDBJ databases">
        <authorList>
            <consortium name="Desulfovibrio sp. FSS-1 genome sequencing consortium"/>
            <person name="Shimoshige H."/>
            <person name="Kobayashi H."/>
            <person name="Maekawa T."/>
        </authorList>
    </citation>
    <scope>NUCLEOTIDE SEQUENCE [LARGE SCALE GENOMIC DNA]</scope>
    <source>
        <strain evidence="2 3">SIID29052-01</strain>
    </source>
</reference>